<feature type="non-terminal residue" evidence="3">
    <location>
        <position position="1"/>
    </location>
</feature>
<comment type="caution">
    <text evidence="3">The sequence shown here is derived from an EMBL/GenBank/DDBJ whole genome shotgun (WGS) entry which is preliminary data.</text>
</comment>
<sequence length="563" mass="59549">ALQRGDLAAVTPALLRLAGRLCADAVTPEFLRARAFAVLRRLGDVVVALVPGDVQQLLGAAAASLGPGAPLVVRVMALRVFCRFLSAVDDMATREACLAQGNVLASLGSLLQHADEEMLHLALESVCLISKQCPPAMVSAEAAFAPLILDIWRRSSSDPLVHLQVLDLVSCAAASDPRLQRSLEGHLLPDVLKDLAPDAEAIKASSAIELYGVLLKRAELPLRSDVLQVLPPLLAAAMKADESALLHNACEVLTSLVQRCPAQLVEQGLPGPILQCVEKLLGPNLDDDACVYVAPLVTLLLDQWASLIPAEMVLGLVGALVTRLARAELPYLQQELIVTLARLLHKDLPGTLQALSGVRVPAAGGRTTAWTGLELLLSVWLARAKEIRAKRARNVTVSALCQLHQRCGQDASLAGLRPGGGEGTVPLAAQLLVAVAAALEFENERCKKLREAEAVSLEDEDDEDDGEEDGEDDELLGCGSGRAGAGKLLSDLVDLEDIDSDDDDEAGGDTFQDLERADPFSKLDLQRYAADYLATSGAAAAAAQPELAQRMAAAVAEAKLFLS</sequence>
<accession>A0ABN9TYQ0</accession>
<proteinExistence type="predicted"/>
<dbReference type="Pfam" id="PF25758">
    <property type="entry name" value="TPR_IPO11"/>
    <property type="match status" value="1"/>
</dbReference>
<evidence type="ECO:0000259" key="2">
    <source>
        <dbReference type="Pfam" id="PF25758"/>
    </source>
</evidence>
<evidence type="ECO:0000313" key="4">
    <source>
        <dbReference type="Proteomes" id="UP001189429"/>
    </source>
</evidence>
<dbReference type="PANTHER" id="PTHR10997:SF9">
    <property type="entry name" value="IMPORTIN-9"/>
    <property type="match status" value="1"/>
</dbReference>
<evidence type="ECO:0000256" key="1">
    <source>
        <dbReference type="SAM" id="MobiDB-lite"/>
    </source>
</evidence>
<reference evidence="3" key="1">
    <citation type="submission" date="2023-10" db="EMBL/GenBank/DDBJ databases">
        <authorList>
            <person name="Chen Y."/>
            <person name="Shah S."/>
            <person name="Dougan E. K."/>
            <person name="Thang M."/>
            <person name="Chan C."/>
        </authorList>
    </citation>
    <scope>NUCLEOTIDE SEQUENCE [LARGE SCALE GENOMIC DNA]</scope>
</reference>
<keyword evidence="4" id="KW-1185">Reference proteome</keyword>
<dbReference type="Proteomes" id="UP001189429">
    <property type="component" value="Unassembled WGS sequence"/>
</dbReference>
<dbReference type="SUPFAM" id="SSF48371">
    <property type="entry name" value="ARM repeat"/>
    <property type="match status" value="1"/>
</dbReference>
<organism evidence="3 4">
    <name type="scientific">Prorocentrum cordatum</name>
    <dbReference type="NCBI Taxonomy" id="2364126"/>
    <lineage>
        <taxon>Eukaryota</taxon>
        <taxon>Sar</taxon>
        <taxon>Alveolata</taxon>
        <taxon>Dinophyceae</taxon>
        <taxon>Prorocentrales</taxon>
        <taxon>Prorocentraceae</taxon>
        <taxon>Prorocentrum</taxon>
    </lineage>
</organism>
<protein>
    <recommendedName>
        <fullName evidence="2">Importin-7/11-like TPR repeats domain-containing protein</fullName>
    </recommendedName>
</protein>
<dbReference type="InterPro" id="IPR011989">
    <property type="entry name" value="ARM-like"/>
</dbReference>
<dbReference type="InterPro" id="IPR016024">
    <property type="entry name" value="ARM-type_fold"/>
</dbReference>
<dbReference type="PANTHER" id="PTHR10997">
    <property type="entry name" value="IMPORTIN-7, 8, 11"/>
    <property type="match status" value="1"/>
</dbReference>
<dbReference type="Gene3D" id="1.25.10.10">
    <property type="entry name" value="Leucine-rich Repeat Variant"/>
    <property type="match status" value="1"/>
</dbReference>
<evidence type="ECO:0000313" key="3">
    <source>
        <dbReference type="EMBL" id="CAK0851446.1"/>
    </source>
</evidence>
<dbReference type="InterPro" id="IPR058669">
    <property type="entry name" value="TPR_IPO7/11-like"/>
</dbReference>
<feature type="compositionally biased region" description="Acidic residues" evidence="1">
    <location>
        <begin position="456"/>
        <end position="475"/>
    </location>
</feature>
<name>A0ABN9TYQ0_9DINO</name>
<feature type="region of interest" description="Disordered" evidence="1">
    <location>
        <begin position="453"/>
        <end position="481"/>
    </location>
</feature>
<gene>
    <name evidence="3" type="ORF">PCOR1329_LOCUS43601</name>
</gene>
<dbReference type="EMBL" id="CAUYUJ010015239">
    <property type="protein sequence ID" value="CAK0851446.1"/>
    <property type="molecule type" value="Genomic_DNA"/>
</dbReference>
<feature type="domain" description="Importin-7/11-like TPR repeats" evidence="2">
    <location>
        <begin position="207"/>
        <end position="407"/>
    </location>
</feature>